<sequence>MTMKSILVLLSILIITGTTVFGQDSTLKEEQIQSIEKLIRVFKTKSKRKIADLVYYPLRREYPLKDVKHKNDFIRRFDDIFDRALIDLVAKSKIDDWSEVGWRGIMLENGILWISDEGKIMTVNYQSPREKQLLVHAIQDNRNQLPKSLQQFNKPLYLIFTKHYKIRIDKKADGIYRYAAWKIRQAKSEPDIIVENGVLEFHGSGGNHTITFKNNAYTYAVSIIEIGSTDTPDAILEVLKDGKTILTEDGDIKRN</sequence>
<dbReference type="Proteomes" id="UP000240572">
    <property type="component" value="Unassembled WGS sequence"/>
</dbReference>
<gene>
    <name evidence="1" type="ORF">B0I18_105281</name>
</gene>
<dbReference type="RefSeq" id="WP_106523587.1">
    <property type="nucleotide sequence ID" value="NZ_PYGD01000005.1"/>
</dbReference>
<comment type="caution">
    <text evidence="1">The sequence shown here is derived from an EMBL/GenBank/DDBJ whole genome shotgun (WGS) entry which is preliminary data.</text>
</comment>
<reference evidence="1 2" key="1">
    <citation type="submission" date="2018-03" db="EMBL/GenBank/DDBJ databases">
        <title>Genomic Encyclopedia of Type Strains, Phase III (KMG-III): the genomes of soil and plant-associated and newly described type strains.</title>
        <authorList>
            <person name="Whitman W."/>
        </authorList>
    </citation>
    <scope>NUCLEOTIDE SEQUENCE [LARGE SCALE GENOMIC DNA]</scope>
    <source>
        <strain evidence="1 2">CGMCC 1.12700</strain>
    </source>
</reference>
<evidence type="ECO:0000313" key="2">
    <source>
        <dbReference type="Proteomes" id="UP000240572"/>
    </source>
</evidence>
<accession>A0A2P8D3D6</accession>
<dbReference type="AlphaFoldDB" id="A0A2P8D3D6"/>
<name>A0A2P8D3D6_9BACT</name>
<dbReference type="EMBL" id="PYGD01000005">
    <property type="protein sequence ID" value="PSK91696.1"/>
    <property type="molecule type" value="Genomic_DNA"/>
</dbReference>
<evidence type="ECO:0000313" key="1">
    <source>
        <dbReference type="EMBL" id="PSK91696.1"/>
    </source>
</evidence>
<protein>
    <submittedName>
        <fullName evidence="1">Uncharacterized protein</fullName>
    </submittedName>
</protein>
<keyword evidence="2" id="KW-1185">Reference proteome</keyword>
<proteinExistence type="predicted"/>
<organism evidence="1 2">
    <name type="scientific">Taibaiella chishuiensis</name>
    <dbReference type="NCBI Taxonomy" id="1434707"/>
    <lineage>
        <taxon>Bacteria</taxon>
        <taxon>Pseudomonadati</taxon>
        <taxon>Bacteroidota</taxon>
        <taxon>Chitinophagia</taxon>
        <taxon>Chitinophagales</taxon>
        <taxon>Chitinophagaceae</taxon>
        <taxon>Taibaiella</taxon>
    </lineage>
</organism>